<evidence type="ECO:0000256" key="1">
    <source>
        <dbReference type="SAM" id="MobiDB-lite"/>
    </source>
</evidence>
<gene>
    <name evidence="2" type="ORF">F2Q65_01860</name>
</gene>
<evidence type="ECO:0000313" key="2">
    <source>
        <dbReference type="EMBL" id="KAA6187297.1"/>
    </source>
</evidence>
<dbReference type="EMBL" id="VWXX01000002">
    <property type="protein sequence ID" value="KAA6187297.1"/>
    <property type="molecule type" value="Genomic_DNA"/>
</dbReference>
<feature type="region of interest" description="Disordered" evidence="1">
    <location>
        <begin position="167"/>
        <end position="227"/>
    </location>
</feature>
<evidence type="ECO:0000313" key="3">
    <source>
        <dbReference type="Proteomes" id="UP000322981"/>
    </source>
</evidence>
<feature type="compositionally biased region" description="Basic and acidic residues" evidence="1">
    <location>
        <begin position="193"/>
        <end position="218"/>
    </location>
</feature>
<accession>A0A5M8FU14</accession>
<dbReference type="RefSeq" id="WP_150089841.1">
    <property type="nucleotide sequence ID" value="NZ_JBFUOH010000013.1"/>
</dbReference>
<name>A0A5M8FU14_9GAMM</name>
<proteinExistence type="predicted"/>
<organism evidence="2 3">
    <name type="scientific">Thiohalocapsa marina</name>
    <dbReference type="NCBI Taxonomy" id="424902"/>
    <lineage>
        <taxon>Bacteria</taxon>
        <taxon>Pseudomonadati</taxon>
        <taxon>Pseudomonadota</taxon>
        <taxon>Gammaproteobacteria</taxon>
        <taxon>Chromatiales</taxon>
        <taxon>Chromatiaceae</taxon>
        <taxon>Thiohalocapsa</taxon>
    </lineage>
</organism>
<dbReference type="Proteomes" id="UP000322981">
    <property type="component" value="Unassembled WGS sequence"/>
</dbReference>
<evidence type="ECO:0008006" key="4">
    <source>
        <dbReference type="Google" id="ProtNLM"/>
    </source>
</evidence>
<protein>
    <recommendedName>
        <fullName evidence="4">Type II secretion system protein GspC N-terminal domain-containing protein</fullName>
    </recommendedName>
</protein>
<comment type="caution">
    <text evidence="2">The sequence shown here is derived from an EMBL/GenBank/DDBJ whole genome shotgun (WGS) entry which is preliminary data.</text>
</comment>
<dbReference type="OrthoDB" id="5769601at2"/>
<reference evidence="2 3" key="1">
    <citation type="submission" date="2019-09" db="EMBL/GenBank/DDBJ databases">
        <title>Whole-genome sequence of the purple sulfur bacterium Thiohalocapsa marina DSM 19078.</title>
        <authorList>
            <person name="Kyndt J.A."/>
            <person name="Meyer T.E."/>
        </authorList>
    </citation>
    <scope>NUCLEOTIDE SEQUENCE [LARGE SCALE GENOMIC DNA]</scope>
    <source>
        <strain evidence="2 3">DSM 19078</strain>
    </source>
</reference>
<dbReference type="AlphaFoldDB" id="A0A5M8FU14"/>
<keyword evidence="3" id="KW-1185">Reference proteome</keyword>
<sequence>MRPALIGLAAVLALVLALQWATWRPDAGVPEQATGAAPDGAHETTAAIDALAPAPPIADYASVRERPLFLPGRRPLEAQEAEPEPVPPPAPPTSMDTADLTAVLLTPTASVAWVRIAQAREAVRLHPGEELEGWVLSQIAPDRVTFVHGEHAHEIMLRDYANAPPAITPTPFLRNRRAPPQDDAPPGRAPVQRMDDAAEQARREQAALRHKQRAEAMRRYSAGGQAQ</sequence>